<dbReference type="OrthoDB" id="8922121at2759"/>
<dbReference type="InterPro" id="IPR009079">
    <property type="entry name" value="4_helix_cytokine-like_core"/>
</dbReference>
<evidence type="ECO:0000313" key="10">
    <source>
        <dbReference type="Proteomes" id="UP001142489"/>
    </source>
</evidence>
<sequence length="177" mass="20370">MMAFTGILSQGCSQIHSRLQAMNRDNLALLNNKTGSTIRLQCIDVLSYSPDAGSLEAIDASNEEGAKVAIKEILQQTGLLFKLNQTGMTWDENSISTFQIRLDQQIHNLERCLSASSRSQRMQITRLRVKRYFKKLRDLLEEKEYSQCAWEIVWIQVKQCFLQINRFIHSIPNEGME</sequence>
<dbReference type="SMART" id="SM00076">
    <property type="entry name" value="IFabd"/>
    <property type="match status" value="1"/>
</dbReference>
<proteinExistence type="inferred from homology"/>
<keyword evidence="3 8" id="KW-0202">Cytokine</keyword>
<dbReference type="GO" id="GO:0051607">
    <property type="term" value="P:defense response to virus"/>
    <property type="evidence" value="ECO:0007669"/>
    <property type="project" value="UniProtKB-KW"/>
</dbReference>
<dbReference type="InterPro" id="IPR000471">
    <property type="entry name" value="Interferon_alpha/beta/delta"/>
</dbReference>
<evidence type="ECO:0000256" key="8">
    <source>
        <dbReference type="RuleBase" id="RU000436"/>
    </source>
</evidence>
<dbReference type="GO" id="GO:0006955">
    <property type="term" value="P:immune response"/>
    <property type="evidence" value="ECO:0007669"/>
    <property type="project" value="UniProtKB-ARBA"/>
</dbReference>
<dbReference type="GO" id="GO:0005126">
    <property type="term" value="F:cytokine receptor binding"/>
    <property type="evidence" value="ECO:0007669"/>
    <property type="project" value="InterPro"/>
</dbReference>
<protein>
    <recommendedName>
        <fullName evidence="11">Interferon tau</fullName>
    </recommendedName>
</protein>
<evidence type="ECO:0008006" key="11">
    <source>
        <dbReference type="Google" id="ProtNLM"/>
    </source>
</evidence>
<keyword evidence="5" id="KW-0732">Signal</keyword>
<dbReference type="SUPFAM" id="SSF47266">
    <property type="entry name" value="4-helical cytokines"/>
    <property type="match status" value="1"/>
</dbReference>
<comment type="caution">
    <text evidence="9">The sequence shown here is derived from an EMBL/GenBank/DDBJ whole genome shotgun (WGS) entry which is preliminary data.</text>
</comment>
<evidence type="ECO:0000256" key="4">
    <source>
        <dbReference type="ARBA" id="ARBA00022525"/>
    </source>
</evidence>
<evidence type="ECO:0000256" key="1">
    <source>
        <dbReference type="ARBA" id="ARBA00004613"/>
    </source>
</evidence>
<reference evidence="9" key="1">
    <citation type="journal article" date="2023" name="DNA Res.">
        <title>Chromosome-level genome assembly of Phrynocephalus forsythii using third-generation DNA sequencing and Hi-C analysis.</title>
        <authorList>
            <person name="Qi Y."/>
            <person name="Zhao W."/>
            <person name="Zhao Y."/>
            <person name="Niu C."/>
            <person name="Cao S."/>
            <person name="Zhang Y."/>
        </authorList>
    </citation>
    <scope>NUCLEOTIDE SEQUENCE</scope>
    <source>
        <tissue evidence="9">Muscle</tissue>
    </source>
</reference>
<evidence type="ECO:0000256" key="6">
    <source>
        <dbReference type="ARBA" id="ARBA00023118"/>
    </source>
</evidence>
<keyword evidence="6 8" id="KW-0051">Antiviral defense</keyword>
<evidence type="ECO:0000256" key="2">
    <source>
        <dbReference type="ARBA" id="ARBA00011033"/>
    </source>
</evidence>
<dbReference type="Gene3D" id="1.20.1250.10">
    <property type="match status" value="1"/>
</dbReference>
<comment type="similarity">
    <text evidence="2 8">Belongs to the alpha/beta interferon family.</text>
</comment>
<keyword evidence="4" id="KW-0964">Secreted</keyword>
<evidence type="ECO:0000256" key="5">
    <source>
        <dbReference type="ARBA" id="ARBA00022729"/>
    </source>
</evidence>
<evidence type="ECO:0000313" key="9">
    <source>
        <dbReference type="EMBL" id="KAJ7335432.1"/>
    </source>
</evidence>
<keyword evidence="7" id="KW-1015">Disulfide bond</keyword>
<dbReference type="EMBL" id="JAPFRF010000004">
    <property type="protein sequence ID" value="KAJ7335432.1"/>
    <property type="molecule type" value="Genomic_DNA"/>
</dbReference>
<dbReference type="GO" id="GO:0005615">
    <property type="term" value="C:extracellular space"/>
    <property type="evidence" value="ECO:0007669"/>
    <property type="project" value="UniProtKB-KW"/>
</dbReference>
<dbReference type="PRINTS" id="PR00266">
    <property type="entry name" value="INTERFERONAB"/>
</dbReference>
<dbReference type="AlphaFoldDB" id="A0A9Q1B482"/>
<dbReference type="Pfam" id="PF00143">
    <property type="entry name" value="Interferon"/>
    <property type="match status" value="1"/>
</dbReference>
<accession>A0A9Q1B482</accession>
<dbReference type="Proteomes" id="UP001142489">
    <property type="component" value="Unassembled WGS sequence"/>
</dbReference>
<dbReference type="PANTHER" id="PTHR11691">
    <property type="entry name" value="TYPE I INTERFERON"/>
    <property type="match status" value="1"/>
</dbReference>
<comment type="subcellular location">
    <subcellularLocation>
        <location evidence="1">Secreted</location>
    </subcellularLocation>
</comment>
<evidence type="ECO:0000256" key="3">
    <source>
        <dbReference type="ARBA" id="ARBA00022514"/>
    </source>
</evidence>
<keyword evidence="10" id="KW-1185">Reference proteome</keyword>
<dbReference type="PANTHER" id="PTHR11691:SF73">
    <property type="entry name" value="INTERFERON BETA"/>
    <property type="match status" value="1"/>
</dbReference>
<evidence type="ECO:0000256" key="7">
    <source>
        <dbReference type="ARBA" id="ARBA00023157"/>
    </source>
</evidence>
<dbReference type="GO" id="GO:0005125">
    <property type="term" value="F:cytokine activity"/>
    <property type="evidence" value="ECO:0007669"/>
    <property type="project" value="UniProtKB-KW"/>
</dbReference>
<gene>
    <name evidence="9" type="ORF">JRQ81_013373</name>
</gene>
<name>A0A9Q1B482_9SAUR</name>
<organism evidence="9 10">
    <name type="scientific">Phrynocephalus forsythii</name>
    <dbReference type="NCBI Taxonomy" id="171643"/>
    <lineage>
        <taxon>Eukaryota</taxon>
        <taxon>Metazoa</taxon>
        <taxon>Chordata</taxon>
        <taxon>Craniata</taxon>
        <taxon>Vertebrata</taxon>
        <taxon>Euteleostomi</taxon>
        <taxon>Lepidosauria</taxon>
        <taxon>Squamata</taxon>
        <taxon>Bifurcata</taxon>
        <taxon>Unidentata</taxon>
        <taxon>Episquamata</taxon>
        <taxon>Toxicofera</taxon>
        <taxon>Iguania</taxon>
        <taxon>Acrodonta</taxon>
        <taxon>Agamidae</taxon>
        <taxon>Agaminae</taxon>
        <taxon>Phrynocephalus</taxon>
    </lineage>
</organism>